<proteinExistence type="predicted"/>
<protein>
    <recommendedName>
        <fullName evidence="1">Reverse transcriptase Ty1/copia-type domain-containing protein</fullName>
    </recommendedName>
</protein>
<dbReference type="Gramene" id="evm.model.02.728">
    <property type="protein sequence ID" value="cds.evm.model.02.728"/>
    <property type="gene ID" value="evm.TU.02.728"/>
</dbReference>
<dbReference type="InterPro" id="IPR013103">
    <property type="entry name" value="RVT_2"/>
</dbReference>
<keyword evidence="3" id="KW-1185">Reference proteome</keyword>
<reference evidence="2" key="1">
    <citation type="submission" date="2018-11" db="EMBL/GenBank/DDBJ databases">
        <authorList>
            <person name="Grassa J C."/>
        </authorList>
    </citation>
    <scope>NUCLEOTIDE SEQUENCE [LARGE SCALE GENOMIC DNA]</scope>
</reference>
<accession>A0A803P2A4</accession>
<evidence type="ECO:0000313" key="2">
    <source>
        <dbReference type="EnsemblPlants" id="cds.evm.model.02.728"/>
    </source>
</evidence>
<dbReference type="EMBL" id="UZAU01000130">
    <property type="status" value="NOT_ANNOTATED_CDS"/>
    <property type="molecule type" value="Genomic_DNA"/>
</dbReference>
<evidence type="ECO:0000259" key="1">
    <source>
        <dbReference type="Pfam" id="PF07727"/>
    </source>
</evidence>
<dbReference type="Proteomes" id="UP000596661">
    <property type="component" value="Chromosome 2"/>
</dbReference>
<evidence type="ECO:0000313" key="3">
    <source>
        <dbReference type="Proteomes" id="UP000596661"/>
    </source>
</evidence>
<dbReference type="InterPro" id="IPR043502">
    <property type="entry name" value="DNA/RNA_pol_sf"/>
</dbReference>
<dbReference type="PANTHER" id="PTHR43383:SF2">
    <property type="entry name" value="AMIDOHYDROLASE 2 FAMILY PROTEIN"/>
    <property type="match status" value="1"/>
</dbReference>
<dbReference type="AlphaFoldDB" id="A0A803P2A4"/>
<dbReference type="PANTHER" id="PTHR43383">
    <property type="entry name" value="NODULIN 6"/>
    <property type="match status" value="1"/>
</dbReference>
<name>A0A803P2A4_CANSA</name>
<dbReference type="Pfam" id="PF07727">
    <property type="entry name" value="RVT_2"/>
    <property type="match status" value="1"/>
</dbReference>
<sequence>MNVLDNKWVLRKKYKADGTLERLKACLVAKGFQQTPGVDYFDTFSPVVKSSTLRIMFTLVVTYNWDIQQVDINNAFFNGELNETVYMQQPKGFVNPQYPTHVCKLQKTVYGLKQTPRAWYEKLKSAMVSWGLINFVSYNSLFFSNKNEKLLVILIYVDDMLITGEDTAAVNHLISSQLPVCLKSYGISTINLGLVLKPTKLLTLEGFSDADWACNLDDRKSNTSYYVMFGSTLITCGGQKSKRLLLVLAQNLNTDPCLLLPLK</sequence>
<reference evidence="2" key="2">
    <citation type="submission" date="2021-03" db="UniProtKB">
        <authorList>
            <consortium name="EnsemblPlants"/>
        </authorList>
    </citation>
    <scope>IDENTIFICATION</scope>
</reference>
<dbReference type="SUPFAM" id="SSF56672">
    <property type="entry name" value="DNA/RNA polymerases"/>
    <property type="match status" value="1"/>
</dbReference>
<feature type="domain" description="Reverse transcriptase Ty1/copia-type" evidence="1">
    <location>
        <begin position="4"/>
        <end position="173"/>
    </location>
</feature>
<organism evidence="2 3">
    <name type="scientific">Cannabis sativa</name>
    <name type="common">Hemp</name>
    <name type="synonym">Marijuana</name>
    <dbReference type="NCBI Taxonomy" id="3483"/>
    <lineage>
        <taxon>Eukaryota</taxon>
        <taxon>Viridiplantae</taxon>
        <taxon>Streptophyta</taxon>
        <taxon>Embryophyta</taxon>
        <taxon>Tracheophyta</taxon>
        <taxon>Spermatophyta</taxon>
        <taxon>Magnoliopsida</taxon>
        <taxon>eudicotyledons</taxon>
        <taxon>Gunneridae</taxon>
        <taxon>Pentapetalae</taxon>
        <taxon>rosids</taxon>
        <taxon>fabids</taxon>
        <taxon>Rosales</taxon>
        <taxon>Cannabaceae</taxon>
        <taxon>Cannabis</taxon>
    </lineage>
</organism>
<dbReference type="EnsemblPlants" id="evm.model.02.728">
    <property type="protein sequence ID" value="cds.evm.model.02.728"/>
    <property type="gene ID" value="evm.TU.02.728"/>
</dbReference>